<keyword evidence="1" id="KW-0862">Zinc</keyword>
<dbReference type="PANTHER" id="PTHR31669">
    <property type="entry name" value="PROTEIN FAR1-RELATED SEQUENCE 10-RELATED"/>
    <property type="match status" value="1"/>
</dbReference>
<dbReference type="Proteomes" id="UP001632038">
    <property type="component" value="Unassembled WGS sequence"/>
</dbReference>
<keyword evidence="1" id="KW-0863">Zinc-finger</keyword>
<evidence type="ECO:0000313" key="5">
    <source>
        <dbReference type="Proteomes" id="UP001632038"/>
    </source>
</evidence>
<evidence type="ECO:0000313" key="4">
    <source>
        <dbReference type="EMBL" id="KAL3634783.1"/>
    </source>
</evidence>
<keyword evidence="5" id="KW-1185">Reference proteome</keyword>
<evidence type="ECO:0000259" key="2">
    <source>
        <dbReference type="Pfam" id="PF03101"/>
    </source>
</evidence>
<evidence type="ECO:0000256" key="1">
    <source>
        <dbReference type="RuleBase" id="RU367018"/>
    </source>
</evidence>
<name>A0ABD3CXQ3_9LAMI</name>
<dbReference type="InterPro" id="IPR004330">
    <property type="entry name" value="FAR1_DNA_bnd_dom"/>
</dbReference>
<feature type="domain" description="MULE transposase" evidence="3">
    <location>
        <begin position="142"/>
        <end position="185"/>
    </location>
</feature>
<dbReference type="EMBL" id="JAVIJP010000028">
    <property type="protein sequence ID" value="KAL3634783.1"/>
    <property type="molecule type" value="Genomic_DNA"/>
</dbReference>
<sequence length="260" mass="30010">MEFESKEDAFKFYKEYALSAGFSTIIKPSRRSRISGKFIDAKFVCTNYGTKRAACPPDNSNPLKKKRGRIIKSVSKTDCKACMHVKSRQDGKWVISSFTIEHNHDLVSDLRNNVHLQARKRKTFVRSHLGFLDGDARDVLDYLSQSMRGRAPNVILTDQDPILKETINEVFSDSRHCFCLWYILSKVQEKLGHVIRKHEDFVNKHVMIVLQICGVNSILEKYILRRWTEDAMIYVSTPAPCGVYLVSRQGPQQMMDFLKI</sequence>
<dbReference type="InterPro" id="IPR031052">
    <property type="entry name" value="FHY3/FAR1"/>
</dbReference>
<keyword evidence="1" id="KW-0479">Metal-binding</keyword>
<comment type="function">
    <text evidence="1">Putative transcription activator involved in regulating light control of development.</text>
</comment>
<dbReference type="PANTHER" id="PTHR31669:SF62">
    <property type="entry name" value="PROTEIN FAR1-RELATED SEQUENCE 1"/>
    <property type="match status" value="1"/>
</dbReference>
<organism evidence="4 5">
    <name type="scientific">Castilleja foliolosa</name>
    <dbReference type="NCBI Taxonomy" id="1961234"/>
    <lineage>
        <taxon>Eukaryota</taxon>
        <taxon>Viridiplantae</taxon>
        <taxon>Streptophyta</taxon>
        <taxon>Embryophyta</taxon>
        <taxon>Tracheophyta</taxon>
        <taxon>Spermatophyta</taxon>
        <taxon>Magnoliopsida</taxon>
        <taxon>eudicotyledons</taxon>
        <taxon>Gunneridae</taxon>
        <taxon>Pentapetalae</taxon>
        <taxon>asterids</taxon>
        <taxon>lamiids</taxon>
        <taxon>Lamiales</taxon>
        <taxon>Orobanchaceae</taxon>
        <taxon>Pedicularideae</taxon>
        <taxon>Castillejinae</taxon>
        <taxon>Castilleja</taxon>
    </lineage>
</organism>
<comment type="caution">
    <text evidence="4">The sequence shown here is derived from an EMBL/GenBank/DDBJ whole genome shotgun (WGS) entry which is preliminary data.</text>
</comment>
<keyword evidence="1" id="KW-0539">Nucleus</keyword>
<comment type="subcellular location">
    <subcellularLocation>
        <location evidence="1">Nucleus</location>
    </subcellularLocation>
</comment>
<feature type="domain" description="FAR1" evidence="2">
    <location>
        <begin position="11"/>
        <end position="107"/>
    </location>
</feature>
<dbReference type="Pfam" id="PF03101">
    <property type="entry name" value="FAR1"/>
    <property type="match status" value="1"/>
</dbReference>
<proteinExistence type="inferred from homology"/>
<comment type="similarity">
    <text evidence="1">Belongs to the FHY3/FAR1 family.</text>
</comment>
<accession>A0ABD3CXQ3</accession>
<evidence type="ECO:0000259" key="3">
    <source>
        <dbReference type="Pfam" id="PF10551"/>
    </source>
</evidence>
<dbReference type="GO" id="GO:0006355">
    <property type="term" value="P:regulation of DNA-templated transcription"/>
    <property type="evidence" value="ECO:0007669"/>
    <property type="project" value="UniProtKB-UniRule"/>
</dbReference>
<dbReference type="GO" id="GO:0008270">
    <property type="term" value="F:zinc ion binding"/>
    <property type="evidence" value="ECO:0007669"/>
    <property type="project" value="UniProtKB-UniRule"/>
</dbReference>
<reference evidence="5" key="1">
    <citation type="journal article" date="2024" name="IScience">
        <title>Strigolactones Initiate the Formation of Haustorium-like Structures in Castilleja.</title>
        <authorList>
            <person name="Buerger M."/>
            <person name="Peterson D."/>
            <person name="Chory J."/>
        </authorList>
    </citation>
    <scope>NUCLEOTIDE SEQUENCE [LARGE SCALE GENOMIC DNA]</scope>
</reference>
<dbReference type="AlphaFoldDB" id="A0ABD3CXQ3"/>
<dbReference type="Pfam" id="PF10551">
    <property type="entry name" value="MULE"/>
    <property type="match status" value="1"/>
</dbReference>
<dbReference type="GO" id="GO:0005634">
    <property type="term" value="C:nucleus"/>
    <property type="evidence" value="ECO:0007669"/>
    <property type="project" value="UniProtKB-SubCell"/>
</dbReference>
<protein>
    <recommendedName>
        <fullName evidence="1">Protein FAR1-RELATED SEQUENCE</fullName>
    </recommendedName>
</protein>
<gene>
    <name evidence="4" type="ORF">CASFOL_021837</name>
</gene>
<dbReference type="InterPro" id="IPR018289">
    <property type="entry name" value="MULE_transposase_dom"/>
</dbReference>